<gene>
    <name evidence="4" type="ORF">acsn021_18870</name>
</gene>
<dbReference type="InterPro" id="IPR020818">
    <property type="entry name" value="Chaperonin_GroES"/>
</dbReference>
<dbReference type="GO" id="GO:0005524">
    <property type="term" value="F:ATP binding"/>
    <property type="evidence" value="ECO:0007669"/>
    <property type="project" value="InterPro"/>
</dbReference>
<evidence type="ECO:0000313" key="5">
    <source>
        <dbReference type="Proteomes" id="UP000515561"/>
    </source>
</evidence>
<dbReference type="Gene3D" id="2.30.33.40">
    <property type="entry name" value="GroES chaperonin"/>
    <property type="match status" value="1"/>
</dbReference>
<keyword evidence="5" id="KW-1185">Reference proteome</keyword>
<dbReference type="GO" id="GO:0044183">
    <property type="term" value="F:protein folding chaperone"/>
    <property type="evidence" value="ECO:0007669"/>
    <property type="project" value="InterPro"/>
</dbReference>
<dbReference type="EMBL" id="AP023367">
    <property type="protein sequence ID" value="BCJ94318.1"/>
    <property type="molecule type" value="Genomic_DNA"/>
</dbReference>
<dbReference type="InterPro" id="IPR037124">
    <property type="entry name" value="Chaperonin_GroES_sf"/>
</dbReference>
<dbReference type="SUPFAM" id="SSF50129">
    <property type="entry name" value="GroES-like"/>
    <property type="match status" value="1"/>
</dbReference>
<dbReference type="RefSeq" id="WP_184091098.1">
    <property type="nucleotide sequence ID" value="NZ_AP023367.1"/>
</dbReference>
<name>A0A6S6R5I6_9FIRM</name>
<dbReference type="Pfam" id="PF00166">
    <property type="entry name" value="Cpn10"/>
    <property type="match status" value="1"/>
</dbReference>
<comment type="subunit">
    <text evidence="3">Heptamer of 7 subunits arranged in a ring.</text>
</comment>
<dbReference type="Proteomes" id="UP000515561">
    <property type="component" value="Chromosome"/>
</dbReference>
<organism evidence="4 5">
    <name type="scientific">Anaerocolumna cellulosilytica</name>
    <dbReference type="NCBI Taxonomy" id="433286"/>
    <lineage>
        <taxon>Bacteria</taxon>
        <taxon>Bacillati</taxon>
        <taxon>Bacillota</taxon>
        <taxon>Clostridia</taxon>
        <taxon>Lachnospirales</taxon>
        <taxon>Lachnospiraceae</taxon>
        <taxon>Anaerocolumna</taxon>
    </lineage>
</organism>
<reference evidence="4 5" key="1">
    <citation type="journal article" date="2016" name="Int. J. Syst. Evol. Microbiol.">
        <title>Descriptions of Anaerotaenia torta gen. nov., sp. nov. and Anaerocolumna cellulosilytica gen. nov., sp. nov. isolated from a methanogenic reactor of cattle waste.</title>
        <authorList>
            <person name="Uek A."/>
            <person name="Ohtaki Y."/>
            <person name="Kaku N."/>
            <person name="Ueki K."/>
        </authorList>
    </citation>
    <scope>NUCLEOTIDE SEQUENCE [LARGE SCALE GENOMIC DNA]</scope>
    <source>
        <strain evidence="4 5">SN021</strain>
    </source>
</reference>
<evidence type="ECO:0000256" key="2">
    <source>
        <dbReference type="ARBA" id="ARBA00023186"/>
    </source>
</evidence>
<protein>
    <recommendedName>
        <fullName evidence="3">10 kDa chaperonin</fullName>
    </recommendedName>
</protein>
<dbReference type="CDD" id="cd00320">
    <property type="entry name" value="cpn10"/>
    <property type="match status" value="1"/>
</dbReference>
<dbReference type="KEGG" id="acel:acsn021_18870"/>
<evidence type="ECO:0000256" key="1">
    <source>
        <dbReference type="ARBA" id="ARBA00006975"/>
    </source>
</evidence>
<comment type="function">
    <text evidence="3">Together with the chaperonin GroEL, plays an essential role in assisting protein folding. The GroEL-GroES system forms a nano-cage that allows encapsulation of the non-native substrate proteins and provides a physical environment optimized to promote and accelerate protein folding. GroES binds to the apical surface of the GroEL ring, thereby capping the opening of the GroEL channel.</text>
</comment>
<proteinExistence type="inferred from homology"/>
<dbReference type="InterPro" id="IPR011032">
    <property type="entry name" value="GroES-like_sf"/>
</dbReference>
<keyword evidence="2 3" id="KW-0143">Chaperone</keyword>
<evidence type="ECO:0000313" key="4">
    <source>
        <dbReference type="EMBL" id="BCJ94318.1"/>
    </source>
</evidence>
<comment type="similarity">
    <text evidence="1 3">Belongs to the GroES chaperonin family.</text>
</comment>
<accession>A0A6S6R5I6</accession>
<sequence>MNKNIQPLDLYATNGRRWELKMKIKPLKNHLLVEMVENDESTKNGIILVGNAKVESNIAKIVETADIYDENQDIMLKGDKIIINPHLGTKINFNNAEYLIINQKDILAVLM</sequence>
<dbReference type="AlphaFoldDB" id="A0A6S6R5I6"/>
<dbReference type="PRINTS" id="PR00297">
    <property type="entry name" value="CHAPERONIN10"/>
</dbReference>
<dbReference type="SMART" id="SM00883">
    <property type="entry name" value="Cpn10"/>
    <property type="match status" value="1"/>
</dbReference>
<evidence type="ECO:0000256" key="3">
    <source>
        <dbReference type="RuleBase" id="RU000535"/>
    </source>
</evidence>